<keyword evidence="2" id="KW-1185">Reference proteome</keyword>
<comment type="caution">
    <text evidence="1">The sequence shown here is derived from an EMBL/GenBank/DDBJ whole genome shotgun (WGS) entry which is preliminary data.</text>
</comment>
<gene>
    <name evidence="1" type="ORF">CU103_08225</name>
</gene>
<organism evidence="1 2">
    <name type="scientific">Phyllobacterium sophorae</name>
    <dbReference type="NCBI Taxonomy" id="1520277"/>
    <lineage>
        <taxon>Bacteria</taxon>
        <taxon>Pseudomonadati</taxon>
        <taxon>Pseudomonadota</taxon>
        <taxon>Alphaproteobacteria</taxon>
        <taxon>Hyphomicrobiales</taxon>
        <taxon>Phyllobacteriaceae</taxon>
        <taxon>Phyllobacterium</taxon>
    </lineage>
</organism>
<dbReference type="EMBL" id="PGGM01000003">
    <property type="protein sequence ID" value="PSH65020.1"/>
    <property type="molecule type" value="Genomic_DNA"/>
</dbReference>
<reference evidence="2" key="1">
    <citation type="submission" date="2017-11" db="EMBL/GenBank/DDBJ databases">
        <authorList>
            <person name="Kuznetsova I."/>
            <person name="Sazanova A."/>
            <person name="Chirak E."/>
            <person name="Safronova V."/>
            <person name="Willems A."/>
        </authorList>
    </citation>
    <scope>NUCLEOTIDE SEQUENCE [LARGE SCALE GENOMIC DNA]</scope>
    <source>
        <strain evidence="2">CCBAU 03422</strain>
    </source>
</reference>
<proteinExistence type="predicted"/>
<dbReference type="Proteomes" id="UP000241764">
    <property type="component" value="Unassembled WGS sequence"/>
</dbReference>
<dbReference type="AlphaFoldDB" id="A0A2P7BEX4"/>
<evidence type="ECO:0000313" key="2">
    <source>
        <dbReference type="Proteomes" id="UP000241764"/>
    </source>
</evidence>
<name>A0A2P7BEX4_9HYPH</name>
<sequence>MGFMRKLLSPAVRDELTMSTSFFSDSLVSGVVETFRSALELVVHGLLLVLEGGLENKMRF</sequence>
<accession>A0A2P7BEX4</accession>
<evidence type="ECO:0000313" key="1">
    <source>
        <dbReference type="EMBL" id="PSH65020.1"/>
    </source>
</evidence>
<protein>
    <submittedName>
        <fullName evidence="1">Uncharacterized protein</fullName>
    </submittedName>
</protein>